<dbReference type="SUPFAM" id="SSF53098">
    <property type="entry name" value="Ribonuclease H-like"/>
    <property type="match status" value="1"/>
</dbReference>
<evidence type="ECO:0000313" key="2">
    <source>
        <dbReference type="Proteomes" id="UP000827092"/>
    </source>
</evidence>
<accession>A0AAV6TNC9</accession>
<name>A0AAV6TNC9_9ARAC</name>
<sequence>MSSPQTEEPTFESNLFFFSLQALRCTPNPDYTSYHPISNGLVERMHRQLKAASSAMLQIDGQILSLQFS</sequence>
<dbReference type="Proteomes" id="UP000827092">
    <property type="component" value="Unassembled WGS sequence"/>
</dbReference>
<evidence type="ECO:0008006" key="3">
    <source>
        <dbReference type="Google" id="ProtNLM"/>
    </source>
</evidence>
<dbReference type="AlphaFoldDB" id="A0AAV6TNC9"/>
<protein>
    <recommendedName>
        <fullName evidence="3">Integrase catalytic domain-containing protein</fullName>
    </recommendedName>
</protein>
<proteinExistence type="predicted"/>
<comment type="caution">
    <text evidence="1">The sequence shown here is derived from an EMBL/GenBank/DDBJ whole genome shotgun (WGS) entry which is preliminary data.</text>
</comment>
<reference evidence="1 2" key="1">
    <citation type="journal article" date="2022" name="Nat. Ecol. Evol.">
        <title>A masculinizing supergene underlies an exaggerated male reproductive morph in a spider.</title>
        <authorList>
            <person name="Hendrickx F."/>
            <person name="De Corte Z."/>
            <person name="Sonet G."/>
            <person name="Van Belleghem S.M."/>
            <person name="Kostlbacher S."/>
            <person name="Vangestel C."/>
        </authorList>
    </citation>
    <scope>NUCLEOTIDE SEQUENCE [LARGE SCALE GENOMIC DNA]</scope>
    <source>
        <strain evidence="1">W744_W776</strain>
    </source>
</reference>
<dbReference type="InterPro" id="IPR012337">
    <property type="entry name" value="RNaseH-like_sf"/>
</dbReference>
<evidence type="ECO:0000313" key="1">
    <source>
        <dbReference type="EMBL" id="KAG8173460.1"/>
    </source>
</evidence>
<organism evidence="1 2">
    <name type="scientific">Oedothorax gibbosus</name>
    <dbReference type="NCBI Taxonomy" id="931172"/>
    <lineage>
        <taxon>Eukaryota</taxon>
        <taxon>Metazoa</taxon>
        <taxon>Ecdysozoa</taxon>
        <taxon>Arthropoda</taxon>
        <taxon>Chelicerata</taxon>
        <taxon>Arachnida</taxon>
        <taxon>Araneae</taxon>
        <taxon>Araneomorphae</taxon>
        <taxon>Entelegynae</taxon>
        <taxon>Araneoidea</taxon>
        <taxon>Linyphiidae</taxon>
        <taxon>Erigoninae</taxon>
        <taxon>Oedothorax</taxon>
    </lineage>
</organism>
<gene>
    <name evidence="1" type="ORF">JTE90_012176</name>
</gene>
<keyword evidence="2" id="KW-1185">Reference proteome</keyword>
<dbReference type="EMBL" id="JAFNEN010001744">
    <property type="protein sequence ID" value="KAG8173460.1"/>
    <property type="molecule type" value="Genomic_DNA"/>
</dbReference>